<dbReference type="SMART" id="SM00387">
    <property type="entry name" value="HATPase_c"/>
    <property type="match status" value="1"/>
</dbReference>
<organism evidence="11 12">
    <name type="scientific">Candidatus Thermochlorobacter aerophilus</name>
    <dbReference type="NCBI Taxonomy" id="1868324"/>
    <lineage>
        <taxon>Bacteria</taxon>
        <taxon>Pseudomonadati</taxon>
        <taxon>Chlorobiota</taxon>
        <taxon>Chlorobiia</taxon>
        <taxon>Chlorobiales</taxon>
        <taxon>Candidatus Thermochlorobacteriaceae</taxon>
        <taxon>Candidatus Thermochlorobacter</taxon>
    </lineage>
</organism>
<evidence type="ECO:0000256" key="3">
    <source>
        <dbReference type="ARBA" id="ARBA00022553"/>
    </source>
</evidence>
<evidence type="ECO:0000256" key="9">
    <source>
        <dbReference type="SAM" id="Phobius"/>
    </source>
</evidence>
<dbReference type="InterPro" id="IPR003661">
    <property type="entry name" value="HisK_dim/P_dom"/>
</dbReference>
<dbReference type="SMART" id="SM00388">
    <property type="entry name" value="HisKA"/>
    <property type="match status" value="1"/>
</dbReference>
<dbReference type="AlphaFoldDB" id="A0A395M3K7"/>
<evidence type="ECO:0000256" key="7">
    <source>
        <dbReference type="ARBA" id="ARBA00022840"/>
    </source>
</evidence>
<feature type="domain" description="Histidine kinase" evidence="10">
    <location>
        <begin position="268"/>
        <end position="498"/>
    </location>
</feature>
<feature type="transmembrane region" description="Helical" evidence="9">
    <location>
        <begin position="34"/>
        <end position="55"/>
    </location>
</feature>
<dbReference type="InterPro" id="IPR005467">
    <property type="entry name" value="His_kinase_dom"/>
</dbReference>
<keyword evidence="4" id="KW-0808">Transferase</keyword>
<gene>
    <name evidence="11" type="ORF">D0433_01530</name>
</gene>
<evidence type="ECO:0000259" key="10">
    <source>
        <dbReference type="PROSITE" id="PS50109"/>
    </source>
</evidence>
<feature type="transmembrane region" description="Helical" evidence="9">
    <location>
        <begin position="152"/>
        <end position="170"/>
    </location>
</feature>
<dbReference type="GO" id="GO:0000155">
    <property type="term" value="F:phosphorelay sensor kinase activity"/>
    <property type="evidence" value="ECO:0007669"/>
    <property type="project" value="InterPro"/>
</dbReference>
<dbReference type="InterPro" id="IPR004358">
    <property type="entry name" value="Sig_transdc_His_kin-like_C"/>
</dbReference>
<keyword evidence="3" id="KW-0597">Phosphoprotein</keyword>
<evidence type="ECO:0000256" key="6">
    <source>
        <dbReference type="ARBA" id="ARBA00022777"/>
    </source>
</evidence>
<dbReference type="InterPro" id="IPR050351">
    <property type="entry name" value="BphY/WalK/GraS-like"/>
</dbReference>
<evidence type="ECO:0000256" key="1">
    <source>
        <dbReference type="ARBA" id="ARBA00000085"/>
    </source>
</evidence>
<dbReference type="EMBL" id="PHFL01000007">
    <property type="protein sequence ID" value="RFM25326.1"/>
    <property type="molecule type" value="Genomic_DNA"/>
</dbReference>
<evidence type="ECO:0000313" key="12">
    <source>
        <dbReference type="Proteomes" id="UP000266389"/>
    </source>
</evidence>
<dbReference type="PANTHER" id="PTHR42878:SF7">
    <property type="entry name" value="SENSOR HISTIDINE KINASE GLRK"/>
    <property type="match status" value="1"/>
</dbReference>
<name>A0A395M3K7_9BACT</name>
<dbReference type="SUPFAM" id="SSF47384">
    <property type="entry name" value="Homodimeric domain of signal transducing histidine kinase"/>
    <property type="match status" value="1"/>
</dbReference>
<sequence>MTDFKFLHLLRSFLWASVPVALQPKFFAELSKHNFRYAVVLALSLALIHIGLIWLNFSQRYQNGVWQNDGYERLAYLHFTLEGVLAGLLLTALFCRPLSPTAQYYWSLTFSGFMMIWCAALSASDQSIHGQITVYIIAIFGLAVAQYYSIGLSVAIYGAAHLVLLFGISHFQRDAETASAHYVNSTVSVVLAFLLSRLVYGNFVREFTLREKEKELRQELSKQAEHLAIEKQRSDRLLRELSEANWELALANESLQRTSALRAELMEIAAHDLKNPLQAIVGFSYLIAESKSIEEIKELNKVIYRNSERMFNIIADLLERNTAEEQAQHLERSLVNLSALVEQTVAQFEPQAKLKGQTLIAEIEPDCYAQVNSALIKSVLENLISNAIKYSHESSRIWIEVCKKDTPDTSSSQSAEGTGKWIRIAVKDEGQGLSEEDMKHLFGRFQRLSAVPTGGESSTGLGLYITRQIVKRHGGRIWAESEGKGKGAAFFIELPASSEDVQSKAGVS</sequence>
<dbReference type="CDD" id="cd00075">
    <property type="entry name" value="HATPase"/>
    <property type="match status" value="1"/>
</dbReference>
<dbReference type="Gene3D" id="3.30.565.10">
    <property type="entry name" value="Histidine kinase-like ATPase, C-terminal domain"/>
    <property type="match status" value="1"/>
</dbReference>
<dbReference type="CDD" id="cd00082">
    <property type="entry name" value="HisKA"/>
    <property type="match status" value="1"/>
</dbReference>
<dbReference type="Proteomes" id="UP000266389">
    <property type="component" value="Unassembled WGS sequence"/>
</dbReference>
<dbReference type="PRINTS" id="PR00344">
    <property type="entry name" value="BCTRLSENSOR"/>
</dbReference>
<protein>
    <recommendedName>
        <fullName evidence="2">histidine kinase</fullName>
        <ecNumber evidence="2">2.7.13.3</ecNumber>
    </recommendedName>
</protein>
<feature type="transmembrane region" description="Helical" evidence="9">
    <location>
        <begin position="182"/>
        <end position="200"/>
    </location>
</feature>
<accession>A0A395M3K7</accession>
<evidence type="ECO:0000256" key="8">
    <source>
        <dbReference type="ARBA" id="ARBA00023012"/>
    </source>
</evidence>
<dbReference type="PANTHER" id="PTHR42878">
    <property type="entry name" value="TWO-COMPONENT HISTIDINE KINASE"/>
    <property type="match status" value="1"/>
</dbReference>
<dbReference type="GO" id="GO:0030295">
    <property type="term" value="F:protein kinase activator activity"/>
    <property type="evidence" value="ECO:0007669"/>
    <property type="project" value="TreeGrafter"/>
</dbReference>
<dbReference type="Pfam" id="PF00512">
    <property type="entry name" value="HisKA"/>
    <property type="match status" value="1"/>
</dbReference>
<keyword evidence="8" id="KW-0902">Two-component regulatory system</keyword>
<feature type="transmembrane region" description="Helical" evidence="9">
    <location>
        <begin position="104"/>
        <end position="122"/>
    </location>
</feature>
<dbReference type="InterPro" id="IPR036890">
    <property type="entry name" value="HATPase_C_sf"/>
</dbReference>
<keyword evidence="7" id="KW-0067">ATP-binding</keyword>
<keyword evidence="6 11" id="KW-0418">Kinase</keyword>
<dbReference type="Gene3D" id="1.10.287.130">
    <property type="match status" value="1"/>
</dbReference>
<proteinExistence type="predicted"/>
<evidence type="ECO:0000256" key="4">
    <source>
        <dbReference type="ARBA" id="ARBA00022679"/>
    </source>
</evidence>
<evidence type="ECO:0000256" key="5">
    <source>
        <dbReference type="ARBA" id="ARBA00022741"/>
    </source>
</evidence>
<feature type="transmembrane region" description="Helical" evidence="9">
    <location>
        <begin position="128"/>
        <end position="145"/>
    </location>
</feature>
<reference evidence="11 12" key="1">
    <citation type="journal article" date="2011" name="ISME J.">
        <title>Community ecology of hot spring cyanobacterial mats: predominant populations and their functional potential.</title>
        <authorList>
            <person name="Klatt C.G."/>
            <person name="Wood J.M."/>
            <person name="Rusch D.B."/>
            <person name="Bateson M.M."/>
            <person name="Hamamura N."/>
            <person name="Heidelberg J.F."/>
            <person name="Grossman A.R."/>
            <person name="Bhaya D."/>
            <person name="Cohan F.M."/>
            <person name="Kuhl M."/>
            <person name="Bryant D.A."/>
            <person name="Ward D.M."/>
        </authorList>
    </citation>
    <scope>NUCLEOTIDE SEQUENCE [LARGE SCALE GENOMIC DNA]</scope>
    <source>
        <strain evidence="11">OS</strain>
    </source>
</reference>
<evidence type="ECO:0000313" key="11">
    <source>
        <dbReference type="EMBL" id="RFM25326.1"/>
    </source>
</evidence>
<keyword evidence="9" id="KW-1133">Transmembrane helix</keyword>
<dbReference type="Pfam" id="PF02518">
    <property type="entry name" value="HATPase_c"/>
    <property type="match status" value="1"/>
</dbReference>
<dbReference type="SUPFAM" id="SSF55874">
    <property type="entry name" value="ATPase domain of HSP90 chaperone/DNA topoisomerase II/histidine kinase"/>
    <property type="match status" value="1"/>
</dbReference>
<dbReference type="InterPro" id="IPR003594">
    <property type="entry name" value="HATPase_dom"/>
</dbReference>
<comment type="caution">
    <text evidence="11">The sequence shown here is derived from an EMBL/GenBank/DDBJ whole genome shotgun (WGS) entry which is preliminary data.</text>
</comment>
<dbReference type="EC" id="2.7.13.3" evidence="2"/>
<dbReference type="PROSITE" id="PS50109">
    <property type="entry name" value="HIS_KIN"/>
    <property type="match status" value="1"/>
</dbReference>
<feature type="transmembrane region" description="Helical" evidence="9">
    <location>
        <begin position="75"/>
        <end position="95"/>
    </location>
</feature>
<comment type="catalytic activity">
    <reaction evidence="1">
        <text>ATP + protein L-histidine = ADP + protein N-phospho-L-histidine.</text>
        <dbReference type="EC" id="2.7.13.3"/>
    </reaction>
</comment>
<dbReference type="GO" id="GO:0000156">
    <property type="term" value="F:phosphorelay response regulator activity"/>
    <property type="evidence" value="ECO:0007669"/>
    <property type="project" value="TreeGrafter"/>
</dbReference>
<dbReference type="GO" id="GO:0007234">
    <property type="term" value="P:osmosensory signaling via phosphorelay pathway"/>
    <property type="evidence" value="ECO:0007669"/>
    <property type="project" value="TreeGrafter"/>
</dbReference>
<dbReference type="InterPro" id="IPR036097">
    <property type="entry name" value="HisK_dim/P_sf"/>
</dbReference>
<keyword evidence="5" id="KW-0547">Nucleotide-binding</keyword>
<dbReference type="GO" id="GO:0005524">
    <property type="term" value="F:ATP binding"/>
    <property type="evidence" value="ECO:0007669"/>
    <property type="project" value="UniProtKB-KW"/>
</dbReference>
<keyword evidence="9" id="KW-0812">Transmembrane</keyword>
<dbReference type="FunFam" id="3.30.565.10:FF:000006">
    <property type="entry name" value="Sensor histidine kinase WalK"/>
    <property type="match status" value="1"/>
</dbReference>
<evidence type="ECO:0000256" key="2">
    <source>
        <dbReference type="ARBA" id="ARBA00012438"/>
    </source>
</evidence>
<keyword evidence="9" id="KW-0472">Membrane</keyword>